<feature type="transmembrane region" description="Helical" evidence="10">
    <location>
        <begin position="182"/>
        <end position="203"/>
    </location>
</feature>
<evidence type="ECO:0000256" key="7">
    <source>
        <dbReference type="ARBA" id="ARBA00022989"/>
    </source>
</evidence>
<dbReference type="AlphaFoldDB" id="A0A1X2G5W6"/>
<reference evidence="11 12" key="1">
    <citation type="submission" date="2016-07" db="EMBL/GenBank/DDBJ databases">
        <title>Pervasive Adenine N6-methylation of Active Genes in Fungi.</title>
        <authorList>
            <consortium name="DOE Joint Genome Institute"/>
            <person name="Mondo S.J."/>
            <person name="Dannebaum R.O."/>
            <person name="Kuo R.C."/>
            <person name="Labutti K."/>
            <person name="Haridas S."/>
            <person name="Kuo A."/>
            <person name="Salamov A."/>
            <person name="Ahrendt S.R."/>
            <person name="Lipzen A."/>
            <person name="Sullivan W."/>
            <person name="Andreopoulos W.B."/>
            <person name="Clum A."/>
            <person name="Lindquist E."/>
            <person name="Daum C."/>
            <person name="Ramamoorthy G.K."/>
            <person name="Gryganskyi A."/>
            <person name="Culley D."/>
            <person name="Magnuson J.K."/>
            <person name="James T.Y."/>
            <person name="O'Malley M.A."/>
            <person name="Stajich J.E."/>
            <person name="Spatafora J.W."/>
            <person name="Visel A."/>
            <person name="Grigoriev I.V."/>
        </authorList>
    </citation>
    <scope>NUCLEOTIDE SEQUENCE [LARGE SCALE GENOMIC DNA]</scope>
    <source>
        <strain evidence="11 12">NRRL 3301</strain>
    </source>
</reference>
<evidence type="ECO:0000256" key="8">
    <source>
        <dbReference type="ARBA" id="ARBA00023136"/>
    </source>
</evidence>
<evidence type="ECO:0000313" key="11">
    <source>
        <dbReference type="EMBL" id="ORX45874.1"/>
    </source>
</evidence>
<dbReference type="STRING" id="101127.A0A1X2G5W6"/>
<dbReference type="Proteomes" id="UP000242146">
    <property type="component" value="Unassembled WGS sequence"/>
</dbReference>
<dbReference type="PANTHER" id="PTHR28650">
    <property type="entry name" value="PHOSPHATIDYLINOSITOL-GLYCAN BIOSYNTHESIS CLASS X PROTEIN"/>
    <property type="match status" value="1"/>
</dbReference>
<comment type="similarity">
    <text evidence="3 10">Belongs to the PIGX family.</text>
</comment>
<keyword evidence="4 10" id="KW-0337">GPI-anchor biosynthesis</keyword>
<keyword evidence="6 10" id="KW-0256">Endoplasmic reticulum</keyword>
<dbReference type="OrthoDB" id="5546453at2759"/>
<comment type="caution">
    <text evidence="11">The sequence shown here is derived from an EMBL/GenBank/DDBJ whole genome shotgun (WGS) entry which is preliminary data.</text>
</comment>
<evidence type="ECO:0000313" key="12">
    <source>
        <dbReference type="Proteomes" id="UP000242146"/>
    </source>
</evidence>
<keyword evidence="8 10" id="KW-0472">Membrane</keyword>
<proteinExistence type="inferred from homology"/>
<keyword evidence="12" id="KW-1185">Reference proteome</keyword>
<evidence type="ECO:0000256" key="9">
    <source>
        <dbReference type="ARBA" id="ARBA00023180"/>
    </source>
</evidence>
<evidence type="ECO:0000256" key="10">
    <source>
        <dbReference type="RuleBase" id="RU366056"/>
    </source>
</evidence>
<dbReference type="PANTHER" id="PTHR28650:SF1">
    <property type="entry name" value="PHOSPHATIDYLINOSITOL-GLYCAN BIOSYNTHESIS CLASS X PROTEIN"/>
    <property type="match status" value="1"/>
</dbReference>
<keyword evidence="7 10" id="KW-1133">Transmembrane helix</keyword>
<evidence type="ECO:0000256" key="1">
    <source>
        <dbReference type="ARBA" id="ARBA00004389"/>
    </source>
</evidence>
<evidence type="ECO:0000256" key="6">
    <source>
        <dbReference type="ARBA" id="ARBA00022824"/>
    </source>
</evidence>
<keyword evidence="9" id="KW-0325">Glycoprotein</keyword>
<evidence type="ECO:0000256" key="5">
    <source>
        <dbReference type="ARBA" id="ARBA00022692"/>
    </source>
</evidence>
<dbReference type="InterPro" id="IPR040039">
    <property type="entry name" value="PIGX"/>
</dbReference>
<comment type="function">
    <text evidence="10">Required for proper folding and/or the stability of a subset of proteins in the endoplasmic reticulum. Component of glycosylphosphatidylinositol-mannosyltransferase 1 which transfers the first of the 4 mannoses in the GPI-anchor precursors during GPI-anchor biosynthesis. Probably acts by stabilizing the mannosyltransferase GPI14.</text>
</comment>
<gene>
    <name evidence="11" type="ORF">DM01DRAFT_1339833</name>
</gene>
<sequence length="222" mass="24942">MRIVHESEFDHAEGLHPHLITNVLTSAAAPSTSALDDTEDEQGCQWDIVYQLPPSLFVDRYQLQDTLGSKYAIVVHGFQNLELPLEHVPPKDTFVILRPLVATTNATIDLPLHKRYQQPDGSLHHRAIHLPLPQVFSICPDHHTLRLPPIHASLSLLPAPDTAQPSTMKLAVPVGDLNDQFAVQWGTTLTIAFVSLWIFWSVLQAIRKQKRIDAKGKRRKSE</sequence>
<evidence type="ECO:0000256" key="2">
    <source>
        <dbReference type="ARBA" id="ARBA00004687"/>
    </source>
</evidence>
<dbReference type="InterPro" id="IPR013233">
    <property type="entry name" value="PIG-X/PBN1"/>
</dbReference>
<evidence type="ECO:0000256" key="3">
    <source>
        <dbReference type="ARBA" id="ARBA00010345"/>
    </source>
</evidence>
<keyword evidence="5 10" id="KW-0812">Transmembrane</keyword>
<evidence type="ECO:0000256" key="4">
    <source>
        <dbReference type="ARBA" id="ARBA00022502"/>
    </source>
</evidence>
<dbReference type="EMBL" id="MCGT01000040">
    <property type="protein sequence ID" value="ORX45874.1"/>
    <property type="molecule type" value="Genomic_DNA"/>
</dbReference>
<comment type="subcellular location">
    <subcellularLocation>
        <location evidence="1 10">Endoplasmic reticulum membrane</location>
        <topology evidence="1 10">Single-pass membrane protein</topology>
    </subcellularLocation>
</comment>
<comment type="pathway">
    <text evidence="2 10">Glycolipid biosynthesis; glycosylphosphatidylinositol-anchor biosynthesis.</text>
</comment>
<dbReference type="UniPathway" id="UPA00196"/>
<name>A0A1X2G5W6_9FUNG</name>
<dbReference type="GO" id="GO:0006506">
    <property type="term" value="P:GPI anchor biosynthetic process"/>
    <property type="evidence" value="ECO:0007669"/>
    <property type="project" value="UniProtKB-UniPathway"/>
</dbReference>
<organism evidence="11 12">
    <name type="scientific">Hesseltinella vesiculosa</name>
    <dbReference type="NCBI Taxonomy" id="101127"/>
    <lineage>
        <taxon>Eukaryota</taxon>
        <taxon>Fungi</taxon>
        <taxon>Fungi incertae sedis</taxon>
        <taxon>Mucoromycota</taxon>
        <taxon>Mucoromycotina</taxon>
        <taxon>Mucoromycetes</taxon>
        <taxon>Mucorales</taxon>
        <taxon>Cunninghamellaceae</taxon>
        <taxon>Hesseltinella</taxon>
    </lineage>
</organism>
<protein>
    <recommendedName>
        <fullName evidence="10">Protein PBN1</fullName>
    </recommendedName>
</protein>
<accession>A0A1X2G5W6</accession>
<dbReference type="GO" id="GO:0005789">
    <property type="term" value="C:endoplasmic reticulum membrane"/>
    <property type="evidence" value="ECO:0007669"/>
    <property type="project" value="UniProtKB-SubCell"/>
</dbReference>
<dbReference type="Pfam" id="PF08320">
    <property type="entry name" value="PIG-X"/>
    <property type="match status" value="1"/>
</dbReference>
<dbReference type="SMART" id="SM00780">
    <property type="entry name" value="PIG-X"/>
    <property type="match status" value="1"/>
</dbReference>